<dbReference type="PANTHER" id="PTHR31781:SF1">
    <property type="entry name" value="PROTEIN UNC-80 HOMOLOG"/>
    <property type="match status" value="1"/>
</dbReference>
<name>A0A165J6I6_9BASI</name>
<feature type="region of interest" description="Disordered" evidence="1">
    <location>
        <begin position="1328"/>
        <end position="1354"/>
    </location>
</feature>
<protein>
    <recommendedName>
        <fullName evidence="2">Protein UNC80 C-terminal domain-containing protein</fullName>
    </recommendedName>
</protein>
<dbReference type="PANTHER" id="PTHR31781">
    <property type="entry name" value="UNC80"/>
    <property type="match status" value="1"/>
</dbReference>
<dbReference type="GO" id="GO:0055080">
    <property type="term" value="P:monoatomic cation homeostasis"/>
    <property type="evidence" value="ECO:0007669"/>
    <property type="project" value="TreeGrafter"/>
</dbReference>
<evidence type="ECO:0000313" key="4">
    <source>
        <dbReference type="Proteomes" id="UP000076842"/>
    </source>
</evidence>
<dbReference type="InterPro" id="IPR046460">
    <property type="entry name" value="UNC80_C"/>
</dbReference>
<dbReference type="GO" id="GO:0034703">
    <property type="term" value="C:cation channel complex"/>
    <property type="evidence" value="ECO:0007669"/>
    <property type="project" value="TreeGrafter"/>
</dbReference>
<feature type="region of interest" description="Disordered" evidence="1">
    <location>
        <begin position="1494"/>
        <end position="1548"/>
    </location>
</feature>
<dbReference type="SUPFAM" id="SSF48371">
    <property type="entry name" value="ARM repeat"/>
    <property type="match status" value="1"/>
</dbReference>
<evidence type="ECO:0000313" key="3">
    <source>
        <dbReference type="EMBL" id="KZT61439.1"/>
    </source>
</evidence>
<dbReference type="Proteomes" id="UP000076842">
    <property type="component" value="Unassembled WGS sequence"/>
</dbReference>
<dbReference type="InParanoid" id="A0A165J6I6"/>
<organism evidence="3 4">
    <name type="scientific">Calocera cornea HHB12733</name>
    <dbReference type="NCBI Taxonomy" id="1353952"/>
    <lineage>
        <taxon>Eukaryota</taxon>
        <taxon>Fungi</taxon>
        <taxon>Dikarya</taxon>
        <taxon>Basidiomycota</taxon>
        <taxon>Agaricomycotina</taxon>
        <taxon>Dacrymycetes</taxon>
        <taxon>Dacrymycetales</taxon>
        <taxon>Dacrymycetaceae</taxon>
        <taxon>Calocera</taxon>
    </lineage>
</organism>
<dbReference type="STRING" id="1353952.A0A165J6I6"/>
<gene>
    <name evidence="3" type="ORF">CALCODRAFT_10756</name>
</gene>
<evidence type="ECO:0000256" key="1">
    <source>
        <dbReference type="SAM" id="MobiDB-lite"/>
    </source>
</evidence>
<evidence type="ECO:0000259" key="2">
    <source>
        <dbReference type="Pfam" id="PF20262"/>
    </source>
</evidence>
<feature type="compositionally biased region" description="Low complexity" evidence="1">
    <location>
        <begin position="1412"/>
        <end position="1426"/>
    </location>
</feature>
<dbReference type="EMBL" id="KV423923">
    <property type="protein sequence ID" value="KZT61439.1"/>
    <property type="molecule type" value="Genomic_DNA"/>
</dbReference>
<dbReference type="GO" id="GO:0005261">
    <property type="term" value="F:monoatomic cation channel activity"/>
    <property type="evidence" value="ECO:0007669"/>
    <property type="project" value="TreeGrafter"/>
</dbReference>
<feature type="compositionally biased region" description="Polar residues" evidence="1">
    <location>
        <begin position="1518"/>
        <end position="1532"/>
    </location>
</feature>
<keyword evidence="4" id="KW-1185">Reference proteome</keyword>
<proteinExistence type="predicted"/>
<dbReference type="InterPro" id="IPR016024">
    <property type="entry name" value="ARM-type_fold"/>
</dbReference>
<dbReference type="Pfam" id="PF20262">
    <property type="entry name" value="UNC80_C"/>
    <property type="match status" value="1"/>
</dbReference>
<dbReference type="OrthoDB" id="5584001at2759"/>
<accession>A0A165J6I6</accession>
<feature type="compositionally biased region" description="Basic and acidic residues" evidence="1">
    <location>
        <begin position="1339"/>
        <end position="1353"/>
    </location>
</feature>
<feature type="domain" description="Protein UNC80 C-terminal" evidence="2">
    <location>
        <begin position="809"/>
        <end position="957"/>
    </location>
</feature>
<reference evidence="3 4" key="1">
    <citation type="journal article" date="2016" name="Mol. Biol. Evol.">
        <title>Comparative Genomics of Early-Diverging Mushroom-Forming Fungi Provides Insights into the Origins of Lignocellulose Decay Capabilities.</title>
        <authorList>
            <person name="Nagy L.G."/>
            <person name="Riley R."/>
            <person name="Tritt A."/>
            <person name="Adam C."/>
            <person name="Daum C."/>
            <person name="Floudas D."/>
            <person name="Sun H."/>
            <person name="Yadav J.S."/>
            <person name="Pangilinan J."/>
            <person name="Larsson K.H."/>
            <person name="Matsuura K."/>
            <person name="Barry K."/>
            <person name="Labutti K."/>
            <person name="Kuo R."/>
            <person name="Ohm R.A."/>
            <person name="Bhattacharya S.S."/>
            <person name="Shirouzu T."/>
            <person name="Yoshinaga Y."/>
            <person name="Martin F.M."/>
            <person name="Grigoriev I.V."/>
            <person name="Hibbett D.S."/>
        </authorList>
    </citation>
    <scope>NUCLEOTIDE SEQUENCE [LARGE SCALE GENOMIC DNA]</scope>
    <source>
        <strain evidence="3 4">HHB12733</strain>
    </source>
</reference>
<feature type="region of interest" description="Disordered" evidence="1">
    <location>
        <begin position="1406"/>
        <end position="1449"/>
    </location>
</feature>
<sequence>MNADLDNIVKLYGGFADSRRNWNDLMSRIVPFLFERFVINLPQPSAALATLLRLLGEKYPQSFYKPLFTCAGSMKDDVIAAQLATLTAVARLTPRFWITNAEMVAVAILGDVGSGLGKGKGKEGSGLKWGRTRPGQCVVTLELIYELRRICGDIPGVKGEDRISADLARFAAELENRIAILIDAKEQAVALPFSQRILLATVLLYLRRMTRSLKGATWLSRVSAWCCEAYIGARATAAPPPSGQLSPMSEPLTVAWTEVTVDALSEVNHTFTRIREIYIASSSSAKTIKANRPLSMASPLPSQANLSLGTGIIKLDQWDGVVSEQFANLKTISHTPAVSLLSLMVALNGLLQQEDQALFGRVIWNRYLDQDDPAVVLPAAFLFMQFGERHPEETTALIRSDLFSDDVELRQRALRRLSHLLSRRNQVLSQFHITDRNHRRPFKGVRQPISFVATDIGSSQYAEAAEEEDELDMTGGVAREVKKRLLEIGWVEDENDNGNETAAERLSLSLIPSLLLNRLGSNAAGQTPIAAQTSSNHTSDAQRPLLRRKSSSANYFVGVKRRIIFVSSVSASLRFLGAMAADGDPLISGVAQELLSTAVRDDVALIGRPIMEMLSGHALGIHDAIQNLRLIFFAQSAVPPSFAHHIFNHLVGFLKTISRDMERLDSYHLYATTMPLVFRIGAHVPDMALRDLRRNKVEALLLPAGFLWFPSNAPPGPMFPRSVPSFTESLDGIPLDELKMLAIRTTQNMLVLQLLAREPKDVYTFEKTALPVLPSNSPTSGSHKRTAGGSAHIPWSPWITLGMSYLLVARQLFKSLSSNLNDRAKLANMLEGVNSTLLAFPADLGIVSHSMIAYATASTRFRRLVSNTNGFALFMPTIWTIYKSQNVHSSVRSAVQHSVKFFYSVHGDAFVFQAIDCLATVLGGEASETASSGAMLYDLFKCLDRSSAKFTDVAGIQDLFVAMEESTFTVTVEKAYRPNAPPRSITADNAASKLSLPLVGKRSNEDFPMENLIRLCLTIIAHDASSARAPRFLRVLRVLSAKLYQHSTSARDLLRDGIDALGGILSKNIAVRLGLVEANALHPNVEKPILPTPAEASQLLAFRREYLHLVKEYTAAGGVPTIISIQKTLGLLRTILKDSSHAFAGEIAEFLGDYAAACLNPGTLNQRDTTLVLKHFSQLFQLYGDAVDCSRLLKVVDNLVSSGAASDPMFLDLVVSEFCRPALLICEAAASEHRLWDLPLRRATVGLISAVIAVGNLDIFTLLEVRQPTPAFLGGLVLPLVVNMPTNRDQAQSTRPIQPEVRCTQWLRILSYILPTCHLLKSTPAAHARRRLRKASPTRGEDTTSRQPRDNNRQRLASTVFGFQVLKVVLLRASDDLEGAPGRIWAFIGAALRELLESGSADFLLHERDRSPSPSRPVSPNESRSSFDNAFLRPNSAPHSPLEPRVDHTHLLPGPPRAVDFLLWTVLELVTSHATPLTPQMRVFVQEKIQQTNRFMDTRNRRMSRSPKRSSVFVRSRASGSPDPNASPQPRQSLLKWSPGSTPSPSRSLVGGYFSVEAMTPSPLRPHGTRIVHLGPVASPAGQFQGATALGSQVLRTASLQAATQRSIQAVRICMGYAPLDLPSDTGSDDPQSNFIPWTRASALARVIEESNAFIEMEFHDELLAHPAARSASLSKPPESPLKEER</sequence>